<keyword evidence="2" id="KW-1185">Reference proteome</keyword>
<dbReference type="AlphaFoldDB" id="A0A225UU69"/>
<reference evidence="2" key="1">
    <citation type="submission" date="2017-03" db="EMBL/GenBank/DDBJ databases">
        <title>Phytopthora megakarya and P. palmivora, two closely related causual agents of cacao black pod achieved similar genome size and gene model numbers by different mechanisms.</title>
        <authorList>
            <person name="Ali S."/>
            <person name="Shao J."/>
            <person name="Larry D.J."/>
            <person name="Kronmiller B."/>
            <person name="Shen D."/>
            <person name="Strem M.D."/>
            <person name="Melnick R.L."/>
            <person name="Guiltinan M.J."/>
            <person name="Tyler B.M."/>
            <person name="Meinhardt L.W."/>
            <person name="Bailey B.A."/>
        </authorList>
    </citation>
    <scope>NUCLEOTIDE SEQUENCE [LARGE SCALE GENOMIC DNA]</scope>
    <source>
        <strain evidence="2">zdho120</strain>
    </source>
</reference>
<dbReference type="Proteomes" id="UP000198211">
    <property type="component" value="Unassembled WGS sequence"/>
</dbReference>
<comment type="caution">
    <text evidence="1">The sequence shown here is derived from an EMBL/GenBank/DDBJ whole genome shotgun (WGS) entry which is preliminary data.</text>
</comment>
<dbReference type="OrthoDB" id="10354964at2759"/>
<sequence>MGKCPMEEFYNQIRQCFNPTKHMSMLPEAAEKIYCIYAFVNKPSVDQVSKRPDLHGNTRDLHGKRTFAISSLRQVD</sequence>
<accession>A0A225UU69</accession>
<protein>
    <submittedName>
        <fullName evidence="1">Uncharacterized protein</fullName>
    </submittedName>
</protein>
<name>A0A225UU69_9STRA</name>
<dbReference type="EMBL" id="NBNE01011463">
    <property type="protein sequence ID" value="OWY96573.1"/>
    <property type="molecule type" value="Genomic_DNA"/>
</dbReference>
<evidence type="ECO:0000313" key="2">
    <source>
        <dbReference type="Proteomes" id="UP000198211"/>
    </source>
</evidence>
<organism evidence="1 2">
    <name type="scientific">Phytophthora megakarya</name>
    <dbReference type="NCBI Taxonomy" id="4795"/>
    <lineage>
        <taxon>Eukaryota</taxon>
        <taxon>Sar</taxon>
        <taxon>Stramenopiles</taxon>
        <taxon>Oomycota</taxon>
        <taxon>Peronosporomycetes</taxon>
        <taxon>Peronosporales</taxon>
        <taxon>Peronosporaceae</taxon>
        <taxon>Phytophthora</taxon>
    </lineage>
</organism>
<gene>
    <name evidence="1" type="ORF">PHMEG_00033131</name>
</gene>
<proteinExistence type="predicted"/>
<evidence type="ECO:0000313" key="1">
    <source>
        <dbReference type="EMBL" id="OWY96573.1"/>
    </source>
</evidence>